<dbReference type="WBParaSite" id="Pan_g20312.t1">
    <property type="protein sequence ID" value="Pan_g20312.t1"/>
    <property type="gene ID" value="Pan_g20312"/>
</dbReference>
<dbReference type="AlphaFoldDB" id="A0A7E4ZVM2"/>
<keyword evidence="1" id="KW-1133">Transmembrane helix</keyword>
<evidence type="ECO:0000313" key="3">
    <source>
        <dbReference type="WBParaSite" id="Pan_g20312.t1"/>
    </source>
</evidence>
<feature type="transmembrane region" description="Helical" evidence="1">
    <location>
        <begin position="202"/>
        <end position="222"/>
    </location>
</feature>
<keyword evidence="1" id="KW-0472">Membrane</keyword>
<organism evidence="2 3">
    <name type="scientific">Panagrellus redivivus</name>
    <name type="common">Microworm</name>
    <dbReference type="NCBI Taxonomy" id="6233"/>
    <lineage>
        <taxon>Eukaryota</taxon>
        <taxon>Metazoa</taxon>
        <taxon>Ecdysozoa</taxon>
        <taxon>Nematoda</taxon>
        <taxon>Chromadorea</taxon>
        <taxon>Rhabditida</taxon>
        <taxon>Tylenchina</taxon>
        <taxon>Panagrolaimomorpha</taxon>
        <taxon>Panagrolaimoidea</taxon>
        <taxon>Panagrolaimidae</taxon>
        <taxon>Panagrellus</taxon>
    </lineage>
</organism>
<dbReference type="Proteomes" id="UP000492821">
    <property type="component" value="Unassembled WGS sequence"/>
</dbReference>
<protein>
    <submittedName>
        <fullName evidence="3">MARVEL domain-containing protein</fullName>
    </submittedName>
</protein>
<reference evidence="3" key="2">
    <citation type="submission" date="2020-10" db="UniProtKB">
        <authorList>
            <consortium name="WormBaseParasite"/>
        </authorList>
    </citation>
    <scope>IDENTIFICATION</scope>
</reference>
<proteinExistence type="predicted"/>
<keyword evidence="1" id="KW-0812">Transmembrane</keyword>
<sequence length="253" mass="28569">MDSISLKPAQPASIGYSRPAIQLQRQLDSDVAATRVHRPDPEKPYTASQKALESNVYYYDNAEVKRYERIVWVPHMCAHPYALLRWFELFLLIVLHWLVEINCVGISCTMIMHEFNYKAHGQAFVLFADALLAVCCMLILTAYATNMHKAQPLLILGFERLYCMGGIFLMVICGIVGTFHAIETTDPDINKMGRGSAGIRPQWIAAAILEFLMAILFGGDYFGQTKKGFPFVFNLRHTSSNEADNEAQSRPEK</sequence>
<feature type="transmembrane region" description="Helical" evidence="1">
    <location>
        <begin position="119"/>
        <end position="140"/>
    </location>
</feature>
<reference evidence="2" key="1">
    <citation type="journal article" date="2013" name="Genetics">
        <title>The draft genome and transcriptome of Panagrellus redivivus are shaped by the harsh demands of a free-living lifestyle.</title>
        <authorList>
            <person name="Srinivasan J."/>
            <person name="Dillman A.R."/>
            <person name="Macchietto M.G."/>
            <person name="Heikkinen L."/>
            <person name="Lakso M."/>
            <person name="Fracchia K.M."/>
            <person name="Antoshechkin I."/>
            <person name="Mortazavi A."/>
            <person name="Wong G."/>
            <person name="Sternberg P.W."/>
        </authorList>
    </citation>
    <scope>NUCLEOTIDE SEQUENCE [LARGE SCALE GENOMIC DNA]</scope>
    <source>
        <strain evidence="2">MT8872</strain>
    </source>
</reference>
<feature type="transmembrane region" description="Helical" evidence="1">
    <location>
        <begin position="89"/>
        <end position="113"/>
    </location>
</feature>
<keyword evidence="2" id="KW-1185">Reference proteome</keyword>
<accession>A0A7E4ZVM2</accession>
<name>A0A7E4ZVM2_PANRE</name>
<feature type="transmembrane region" description="Helical" evidence="1">
    <location>
        <begin position="161"/>
        <end position="182"/>
    </location>
</feature>
<evidence type="ECO:0000313" key="2">
    <source>
        <dbReference type="Proteomes" id="UP000492821"/>
    </source>
</evidence>
<evidence type="ECO:0000256" key="1">
    <source>
        <dbReference type="SAM" id="Phobius"/>
    </source>
</evidence>